<dbReference type="AlphaFoldDB" id="I4C5F5"/>
<organism evidence="1 2">
    <name type="scientific">Desulfomonile tiedjei (strain ATCC 49306 / DSM 6799 / DCB-1)</name>
    <dbReference type="NCBI Taxonomy" id="706587"/>
    <lineage>
        <taxon>Bacteria</taxon>
        <taxon>Pseudomonadati</taxon>
        <taxon>Thermodesulfobacteriota</taxon>
        <taxon>Desulfomonilia</taxon>
        <taxon>Desulfomonilales</taxon>
        <taxon>Desulfomonilaceae</taxon>
        <taxon>Desulfomonile</taxon>
    </lineage>
</organism>
<evidence type="ECO:0000313" key="1">
    <source>
        <dbReference type="EMBL" id="AFM24796.1"/>
    </source>
</evidence>
<dbReference type="HOGENOM" id="CLU_2972067_0_0_7"/>
<dbReference type="Proteomes" id="UP000006055">
    <property type="component" value="Chromosome"/>
</dbReference>
<keyword evidence="2" id="KW-1185">Reference proteome</keyword>
<reference evidence="2" key="1">
    <citation type="submission" date="2012-06" db="EMBL/GenBank/DDBJ databases">
        <title>Complete sequence of chromosome of Desulfomonile tiedjei DSM 6799.</title>
        <authorList>
            <person name="Lucas S."/>
            <person name="Copeland A."/>
            <person name="Lapidus A."/>
            <person name="Glavina del Rio T."/>
            <person name="Dalin E."/>
            <person name="Tice H."/>
            <person name="Bruce D."/>
            <person name="Goodwin L."/>
            <person name="Pitluck S."/>
            <person name="Peters L."/>
            <person name="Ovchinnikova G."/>
            <person name="Zeytun A."/>
            <person name="Lu M."/>
            <person name="Kyrpides N."/>
            <person name="Mavromatis K."/>
            <person name="Ivanova N."/>
            <person name="Brettin T."/>
            <person name="Detter J.C."/>
            <person name="Han C."/>
            <person name="Larimer F."/>
            <person name="Land M."/>
            <person name="Hauser L."/>
            <person name="Markowitz V."/>
            <person name="Cheng J.-F."/>
            <person name="Hugenholtz P."/>
            <person name="Woyke T."/>
            <person name="Wu D."/>
            <person name="Spring S."/>
            <person name="Schroeder M."/>
            <person name="Brambilla E."/>
            <person name="Klenk H.-P."/>
            <person name="Eisen J.A."/>
        </authorList>
    </citation>
    <scope>NUCLEOTIDE SEQUENCE [LARGE SCALE GENOMIC DNA]</scope>
    <source>
        <strain evidence="2">ATCC 49306 / DSM 6799 / DCB-1</strain>
    </source>
</reference>
<name>I4C5F5_DESTA</name>
<sequence length="58" mass="6738">MIRRIPLSVSLLMVEPFHRLPSVFAFPRKWESPITFLLGVCNHWSILSSILEEQPNGF</sequence>
<accession>I4C5F5</accession>
<dbReference type="EMBL" id="CP003360">
    <property type="protein sequence ID" value="AFM24796.1"/>
    <property type="molecule type" value="Genomic_DNA"/>
</dbReference>
<protein>
    <submittedName>
        <fullName evidence="1">Uncharacterized protein</fullName>
    </submittedName>
</protein>
<gene>
    <name evidence="1" type="ordered locus">Desti_2097</name>
</gene>
<dbReference type="KEGG" id="dti:Desti_2097"/>
<proteinExistence type="predicted"/>
<evidence type="ECO:0000313" key="2">
    <source>
        <dbReference type="Proteomes" id="UP000006055"/>
    </source>
</evidence>